<feature type="transmembrane region" description="Helical" evidence="1">
    <location>
        <begin position="41"/>
        <end position="61"/>
    </location>
</feature>
<accession>A0A1G2PEC5</accession>
<dbReference type="PANTHER" id="PTHR21666:SF270">
    <property type="entry name" value="MUREIN HYDROLASE ACTIVATOR ENVC"/>
    <property type="match status" value="1"/>
</dbReference>
<dbReference type="CDD" id="cd12797">
    <property type="entry name" value="M23_peptidase"/>
    <property type="match status" value="1"/>
</dbReference>
<dbReference type="InterPro" id="IPR018392">
    <property type="entry name" value="LysM"/>
</dbReference>
<comment type="caution">
    <text evidence="3">The sequence shown here is derived from an EMBL/GenBank/DDBJ whole genome shotgun (WGS) entry which is preliminary data.</text>
</comment>
<keyword evidence="1" id="KW-0472">Membrane</keyword>
<dbReference type="GO" id="GO:0004222">
    <property type="term" value="F:metalloendopeptidase activity"/>
    <property type="evidence" value="ECO:0007669"/>
    <property type="project" value="TreeGrafter"/>
</dbReference>
<dbReference type="EMBL" id="MHSR01000013">
    <property type="protein sequence ID" value="OHA46686.1"/>
    <property type="molecule type" value="Genomic_DNA"/>
</dbReference>
<dbReference type="InterPro" id="IPR011055">
    <property type="entry name" value="Dup_hybrid_motif"/>
</dbReference>
<dbReference type="PANTHER" id="PTHR21666">
    <property type="entry name" value="PEPTIDASE-RELATED"/>
    <property type="match status" value="1"/>
</dbReference>
<feature type="domain" description="LysM" evidence="2">
    <location>
        <begin position="197"/>
        <end position="241"/>
    </location>
</feature>
<reference evidence="3 4" key="1">
    <citation type="journal article" date="2016" name="Nat. Commun.">
        <title>Thousands of microbial genomes shed light on interconnected biogeochemical processes in an aquifer system.</title>
        <authorList>
            <person name="Anantharaman K."/>
            <person name="Brown C.T."/>
            <person name="Hug L.A."/>
            <person name="Sharon I."/>
            <person name="Castelle C.J."/>
            <person name="Probst A.J."/>
            <person name="Thomas B.C."/>
            <person name="Singh A."/>
            <person name="Wilkins M.J."/>
            <person name="Karaoz U."/>
            <person name="Brodie E.L."/>
            <person name="Williams K.H."/>
            <person name="Hubbard S.S."/>
            <person name="Banfield J.F."/>
        </authorList>
    </citation>
    <scope>NUCLEOTIDE SEQUENCE [LARGE SCALE GENOMIC DNA]</scope>
</reference>
<keyword evidence="1" id="KW-0812">Transmembrane</keyword>
<proteinExistence type="predicted"/>
<organism evidence="3 4">
    <name type="scientific">Candidatus Terrybacteria bacterium RIFCSPHIGHO2_01_FULL_43_35</name>
    <dbReference type="NCBI Taxonomy" id="1802361"/>
    <lineage>
        <taxon>Bacteria</taxon>
        <taxon>Candidatus Terryibacteriota</taxon>
    </lineage>
</organism>
<evidence type="ECO:0000256" key="1">
    <source>
        <dbReference type="SAM" id="Phobius"/>
    </source>
</evidence>
<dbReference type="SUPFAM" id="SSF51261">
    <property type="entry name" value="Duplicated hybrid motif"/>
    <property type="match status" value="1"/>
</dbReference>
<dbReference type="Pfam" id="PF01551">
    <property type="entry name" value="Peptidase_M23"/>
    <property type="match status" value="1"/>
</dbReference>
<dbReference type="Gene3D" id="2.70.70.10">
    <property type="entry name" value="Glucose Permease (Domain IIA)"/>
    <property type="match status" value="1"/>
</dbReference>
<evidence type="ECO:0000313" key="4">
    <source>
        <dbReference type="Proteomes" id="UP000178869"/>
    </source>
</evidence>
<dbReference type="Pfam" id="PF01476">
    <property type="entry name" value="LysM"/>
    <property type="match status" value="2"/>
</dbReference>
<dbReference type="AlphaFoldDB" id="A0A1G2PEC5"/>
<feature type="domain" description="LysM" evidence="2">
    <location>
        <begin position="147"/>
        <end position="191"/>
    </location>
</feature>
<dbReference type="InterPro" id="IPR036779">
    <property type="entry name" value="LysM_dom_sf"/>
</dbReference>
<gene>
    <name evidence="3" type="ORF">A2828_02160</name>
</gene>
<sequence length="397" mass="42020">MSDTEKQGNLLNLGNINTPSKSKTRMAFLPKLFLRWLGRRISGGALVSLVALGLFGGSYLAPNGQSFLFASDIDTSGGSYIEEVDVDALTVSLEPYPFMLPGPAFSDEFGLLDYDDELDETYVQDFLVAYLSPSNFPTIGSDRRTIVQHTIRDGETLSFIAASWGVSIDTLKWANKISDPNLLQPGAVLDILPVSGVAHVVRSGDTASGVATKYKADQAAIIAFNALLADGALRVGDVIIVPNGLMPQAPRPIVPNITAPRFAGNIQTAGYFIAPTTGRNFGRRHANNGVDIANQCGTPIYAAAAGKVIKVAFTDSAKRNANGGYGSNVVISHPNGTQTLYAHLLKGSGQITVGQEVVQGQLISLIGGRPGLPGAGRSTGCHLHFEVHGGTNPFIRR</sequence>
<name>A0A1G2PEC5_9BACT</name>
<dbReference type="InterPro" id="IPR050570">
    <property type="entry name" value="Cell_wall_metabolism_enzyme"/>
</dbReference>
<dbReference type="Proteomes" id="UP000178869">
    <property type="component" value="Unassembled WGS sequence"/>
</dbReference>
<dbReference type="PROSITE" id="PS51782">
    <property type="entry name" value="LYSM"/>
    <property type="match status" value="2"/>
</dbReference>
<dbReference type="SMART" id="SM00257">
    <property type="entry name" value="LysM"/>
    <property type="match status" value="2"/>
</dbReference>
<dbReference type="Gene3D" id="3.10.350.10">
    <property type="entry name" value="LysM domain"/>
    <property type="match status" value="2"/>
</dbReference>
<protein>
    <recommendedName>
        <fullName evidence="2">LysM domain-containing protein</fullName>
    </recommendedName>
</protein>
<dbReference type="InterPro" id="IPR016047">
    <property type="entry name" value="M23ase_b-sheet_dom"/>
</dbReference>
<evidence type="ECO:0000259" key="2">
    <source>
        <dbReference type="PROSITE" id="PS51782"/>
    </source>
</evidence>
<keyword evidence="1" id="KW-1133">Transmembrane helix</keyword>
<dbReference type="CDD" id="cd00118">
    <property type="entry name" value="LysM"/>
    <property type="match status" value="2"/>
</dbReference>
<evidence type="ECO:0000313" key="3">
    <source>
        <dbReference type="EMBL" id="OHA46686.1"/>
    </source>
</evidence>